<keyword evidence="3 7" id="KW-0698">rRNA processing</keyword>
<dbReference type="GO" id="GO:0032040">
    <property type="term" value="C:small-subunit processome"/>
    <property type="evidence" value="ECO:0007669"/>
    <property type="project" value="TreeGrafter"/>
</dbReference>
<feature type="region of interest" description="Disordered" evidence="8">
    <location>
        <begin position="143"/>
        <end position="415"/>
    </location>
</feature>
<organism evidence="9 10">
    <name type="scientific">Aspergillus steynii IBT 23096</name>
    <dbReference type="NCBI Taxonomy" id="1392250"/>
    <lineage>
        <taxon>Eukaryota</taxon>
        <taxon>Fungi</taxon>
        <taxon>Dikarya</taxon>
        <taxon>Ascomycota</taxon>
        <taxon>Pezizomycotina</taxon>
        <taxon>Eurotiomycetes</taxon>
        <taxon>Eurotiomycetidae</taxon>
        <taxon>Eurotiales</taxon>
        <taxon>Aspergillaceae</taxon>
        <taxon>Aspergillus</taxon>
        <taxon>Aspergillus subgen. Circumdati</taxon>
    </lineage>
</organism>
<comment type="function">
    <text evidence="7">Involved in nucleolar processing of pre-18S ribosomal RNA.</text>
</comment>
<feature type="compositionally biased region" description="Basic and acidic residues" evidence="8">
    <location>
        <begin position="633"/>
        <end position="643"/>
    </location>
</feature>
<keyword evidence="5 7" id="KW-0687">Ribonucleoprotein</keyword>
<protein>
    <recommendedName>
        <fullName evidence="7">U3 small nucleolar ribonucleoprotein protein MPP10</fullName>
    </recommendedName>
</protein>
<evidence type="ECO:0000256" key="3">
    <source>
        <dbReference type="ARBA" id="ARBA00022552"/>
    </source>
</evidence>
<comment type="subcellular location">
    <subcellularLocation>
        <location evidence="1 7">Nucleus</location>
        <location evidence="1 7">Nucleolus</location>
    </subcellularLocation>
</comment>
<dbReference type="EMBL" id="MSFO01000010">
    <property type="protein sequence ID" value="PLB44081.1"/>
    <property type="molecule type" value="Genomic_DNA"/>
</dbReference>
<dbReference type="OrthoDB" id="445326at2759"/>
<evidence type="ECO:0000256" key="8">
    <source>
        <dbReference type="SAM" id="MobiDB-lite"/>
    </source>
</evidence>
<feature type="compositionally biased region" description="Basic and acidic residues" evidence="8">
    <location>
        <begin position="239"/>
        <end position="256"/>
    </location>
</feature>
<evidence type="ECO:0000313" key="10">
    <source>
        <dbReference type="Proteomes" id="UP000234275"/>
    </source>
</evidence>
<evidence type="ECO:0000256" key="4">
    <source>
        <dbReference type="ARBA" id="ARBA00023242"/>
    </source>
</evidence>
<evidence type="ECO:0000313" key="9">
    <source>
        <dbReference type="EMBL" id="PLB44081.1"/>
    </source>
</evidence>
<comment type="caution">
    <text evidence="9">The sequence shown here is derived from an EMBL/GenBank/DDBJ whole genome shotgun (WGS) entry which is preliminary data.</text>
</comment>
<gene>
    <name evidence="9" type="ORF">P170DRAFT_441532</name>
</gene>
<dbReference type="GO" id="GO:0005732">
    <property type="term" value="C:sno(s)RNA-containing ribonucleoprotein complex"/>
    <property type="evidence" value="ECO:0007669"/>
    <property type="project" value="UniProtKB-UniRule"/>
</dbReference>
<feature type="compositionally biased region" description="Basic and acidic residues" evidence="8">
    <location>
        <begin position="361"/>
        <end position="382"/>
    </location>
</feature>
<keyword evidence="10" id="KW-1185">Reference proteome</keyword>
<feature type="compositionally biased region" description="Polar residues" evidence="8">
    <location>
        <begin position="397"/>
        <end position="406"/>
    </location>
</feature>
<dbReference type="VEuPathDB" id="FungiDB:P170DRAFT_441532"/>
<sequence length="716" mass="79098">MNQAKPFLDHRAISGLPNVLSSRDGDFITNTALSAPWAFLHPTNKLHAQSVELSKYIVDALASSVCASQGARQQNNRKRKRPAFDKDNENYILQLKQLYVDGFSSDQIWEQALRILDSASQEIEQDCARNASLLYAQIPATRPNNVDLEPDEWSNDDSNTPSGDDANRTSGVLREESEESVVVSDALSHPGSEPNSSADELDDGVSEDAGSIKNGSQSAQDTYTQDPFNLNDGFFSIDEFNKQSEAFERQDARGGPDDDAESDEEEINWHSNPLVSAGSFTSSKHDPGTENGSSHEESDEEGPTFGQMDVDNELSSEGGSDFGDSNDNGWVNTSDIKYSDFFAPPPRKAKGKASRPLPKTQPRETIDDSEIDRAMADARRDLFDDESSAGEMDASDNESSNAQGQRSTHEKRRAQIADEIRRLEAANVAKKEWMLGGEARAVERPVNSLIEEDMEFERVGKPVPVVTAEVSEDIEELVKRRILSREFDEIIRRHPGVSDTRDARRGRFELDDAKPQQSLAELYETDHLRATDPNYVDPKDRKLVREHTEISNLWKEIGSQLDTLSNWHYKPKAPQPSINVVTDVATISMEDARPTASSTATDTVTLAPQEIYTPGGDSKAAGELVLKNGVSVSKEEMTREDKARLRRQNKKQKKSGTDHSKPTSGKAAERQQVVSDLRKGGVKVIGKQGEVTDIQGNRVSEMNSGSRGKGADMLKL</sequence>
<feature type="compositionally biased region" description="Acidic residues" evidence="8">
    <location>
        <begin position="383"/>
        <end position="396"/>
    </location>
</feature>
<feature type="compositionally biased region" description="Basic residues" evidence="8">
    <location>
        <begin position="644"/>
        <end position="654"/>
    </location>
</feature>
<dbReference type="Proteomes" id="UP000234275">
    <property type="component" value="Unassembled WGS sequence"/>
</dbReference>
<evidence type="ECO:0000256" key="2">
    <source>
        <dbReference type="ARBA" id="ARBA00022517"/>
    </source>
</evidence>
<keyword evidence="2 7" id="KW-0690">Ribosome biogenesis</keyword>
<feature type="region of interest" description="Disordered" evidence="8">
    <location>
        <begin position="632"/>
        <end position="716"/>
    </location>
</feature>
<dbReference type="Pfam" id="PF04006">
    <property type="entry name" value="Mpp10"/>
    <property type="match status" value="1"/>
</dbReference>
<accession>A0A2I2FU02</accession>
<evidence type="ECO:0000256" key="5">
    <source>
        <dbReference type="ARBA" id="ARBA00023274"/>
    </source>
</evidence>
<feature type="compositionally biased region" description="Polar residues" evidence="8">
    <location>
        <begin position="213"/>
        <end position="228"/>
    </location>
</feature>
<dbReference type="GO" id="GO:0034457">
    <property type="term" value="C:Mpp10 complex"/>
    <property type="evidence" value="ECO:0007669"/>
    <property type="project" value="UniProtKB-UniRule"/>
</dbReference>
<dbReference type="PANTHER" id="PTHR17039">
    <property type="entry name" value="U3 SMALL NUCLEOLAR RIBONUCLEOPROTEIN PROTEIN MPP10"/>
    <property type="match status" value="1"/>
</dbReference>
<dbReference type="GO" id="GO:0006364">
    <property type="term" value="P:rRNA processing"/>
    <property type="evidence" value="ECO:0007669"/>
    <property type="project" value="UniProtKB-KW"/>
</dbReference>
<comment type="similarity">
    <text evidence="6 7">Belongs to the MPP10 family.</text>
</comment>
<evidence type="ECO:0000256" key="1">
    <source>
        <dbReference type="ARBA" id="ARBA00004604"/>
    </source>
</evidence>
<feature type="compositionally biased region" description="Polar residues" evidence="8">
    <location>
        <begin position="694"/>
        <end position="706"/>
    </location>
</feature>
<reference evidence="9 10" key="1">
    <citation type="submission" date="2016-12" db="EMBL/GenBank/DDBJ databases">
        <title>The genomes of Aspergillus section Nigri reveals drivers in fungal speciation.</title>
        <authorList>
            <consortium name="DOE Joint Genome Institute"/>
            <person name="Vesth T.C."/>
            <person name="Nybo J."/>
            <person name="Theobald S."/>
            <person name="Brandl J."/>
            <person name="Frisvad J.C."/>
            <person name="Nielsen K.F."/>
            <person name="Lyhne E.K."/>
            <person name="Kogle M.E."/>
            <person name="Kuo A."/>
            <person name="Riley R."/>
            <person name="Clum A."/>
            <person name="Nolan M."/>
            <person name="Lipzen A."/>
            <person name="Salamov A."/>
            <person name="Henrissat B."/>
            <person name="Wiebenga A."/>
            <person name="De Vries R.P."/>
            <person name="Grigoriev I.V."/>
            <person name="Mortensen U.H."/>
            <person name="Andersen M.R."/>
            <person name="Baker S.E."/>
        </authorList>
    </citation>
    <scope>NUCLEOTIDE SEQUENCE [LARGE SCALE GENOMIC DNA]</scope>
    <source>
        <strain evidence="9 10">IBT 23096</strain>
    </source>
</reference>
<dbReference type="GeneID" id="36558033"/>
<name>A0A2I2FU02_9EURO</name>
<dbReference type="STRING" id="1392250.A0A2I2FU02"/>
<dbReference type="PANTHER" id="PTHR17039:SF0">
    <property type="entry name" value="U3 SMALL NUCLEOLAR RIBONUCLEOPROTEIN PROTEIN MPP10"/>
    <property type="match status" value="1"/>
</dbReference>
<keyword evidence="4 7" id="KW-0539">Nucleus</keyword>
<feature type="compositionally biased region" description="Acidic residues" evidence="8">
    <location>
        <begin position="257"/>
        <end position="266"/>
    </location>
</feature>
<dbReference type="AlphaFoldDB" id="A0A2I2FU02"/>
<evidence type="ECO:0000256" key="6">
    <source>
        <dbReference type="ARBA" id="ARBA00029455"/>
    </source>
</evidence>
<dbReference type="RefSeq" id="XP_024699383.1">
    <property type="nucleotide sequence ID" value="XM_024850334.1"/>
</dbReference>
<dbReference type="InterPro" id="IPR012173">
    <property type="entry name" value="Mpp10"/>
</dbReference>
<feature type="compositionally biased region" description="Basic and acidic residues" evidence="8">
    <location>
        <begin position="283"/>
        <end position="296"/>
    </location>
</feature>
<dbReference type="PIRSF" id="PIRSF017300">
    <property type="entry name" value="snoRNP_Mpp10"/>
    <property type="match status" value="1"/>
</dbReference>
<feature type="compositionally biased region" description="Low complexity" evidence="8">
    <location>
        <begin position="315"/>
        <end position="329"/>
    </location>
</feature>
<proteinExistence type="inferred from homology"/>
<evidence type="ECO:0000256" key="7">
    <source>
        <dbReference type="PIRNR" id="PIRNR017300"/>
    </source>
</evidence>
<feature type="compositionally biased region" description="Polar residues" evidence="8">
    <location>
        <begin position="269"/>
        <end position="282"/>
    </location>
</feature>